<dbReference type="SUPFAM" id="SSF52980">
    <property type="entry name" value="Restriction endonuclease-like"/>
    <property type="match status" value="1"/>
</dbReference>
<dbReference type="PANTHER" id="PTHR10150">
    <property type="entry name" value="DNA REPAIR ENDONUCLEASE XPF"/>
    <property type="match status" value="1"/>
</dbReference>
<organism evidence="12 13">
    <name type="scientific">Botryobasidium botryosum (strain FD-172 SS1)</name>
    <dbReference type="NCBI Taxonomy" id="930990"/>
    <lineage>
        <taxon>Eukaryota</taxon>
        <taxon>Fungi</taxon>
        <taxon>Dikarya</taxon>
        <taxon>Basidiomycota</taxon>
        <taxon>Agaricomycotina</taxon>
        <taxon>Agaricomycetes</taxon>
        <taxon>Cantharellales</taxon>
        <taxon>Botryobasidiaceae</taxon>
        <taxon>Botryobasidium</taxon>
    </lineage>
</organism>
<evidence type="ECO:0000256" key="7">
    <source>
        <dbReference type="ARBA" id="ARBA00023125"/>
    </source>
</evidence>
<dbReference type="FunCoup" id="A0A067MBS5">
    <property type="interactions" value="630"/>
</dbReference>
<dbReference type="Gene3D" id="3.40.50.10130">
    <property type="match status" value="1"/>
</dbReference>
<evidence type="ECO:0000256" key="10">
    <source>
        <dbReference type="SAM" id="MobiDB-lite"/>
    </source>
</evidence>
<gene>
    <name evidence="12" type="ORF">BOTBODRAFT_164970</name>
</gene>
<dbReference type="STRING" id="930990.A0A067MBS5"/>
<evidence type="ECO:0000256" key="5">
    <source>
        <dbReference type="ARBA" id="ARBA00022763"/>
    </source>
</evidence>
<reference evidence="13" key="1">
    <citation type="journal article" date="2014" name="Proc. Natl. Acad. Sci. U.S.A.">
        <title>Extensive sampling of basidiomycete genomes demonstrates inadequacy of the white-rot/brown-rot paradigm for wood decay fungi.</title>
        <authorList>
            <person name="Riley R."/>
            <person name="Salamov A.A."/>
            <person name="Brown D.W."/>
            <person name="Nagy L.G."/>
            <person name="Floudas D."/>
            <person name="Held B.W."/>
            <person name="Levasseur A."/>
            <person name="Lombard V."/>
            <person name="Morin E."/>
            <person name="Otillar R."/>
            <person name="Lindquist E.A."/>
            <person name="Sun H."/>
            <person name="LaButti K.M."/>
            <person name="Schmutz J."/>
            <person name="Jabbour D."/>
            <person name="Luo H."/>
            <person name="Baker S.E."/>
            <person name="Pisabarro A.G."/>
            <person name="Walton J.D."/>
            <person name="Blanchette R.A."/>
            <person name="Henrissat B."/>
            <person name="Martin F."/>
            <person name="Cullen D."/>
            <person name="Hibbett D.S."/>
            <person name="Grigoriev I.V."/>
        </authorList>
    </citation>
    <scope>NUCLEOTIDE SEQUENCE [LARGE SCALE GENOMIC DNA]</scope>
    <source>
        <strain evidence="13">FD-172 SS1</strain>
    </source>
</reference>
<dbReference type="GO" id="GO:0000110">
    <property type="term" value="C:nucleotide-excision repair factor 1 complex"/>
    <property type="evidence" value="ECO:0007669"/>
    <property type="project" value="TreeGrafter"/>
</dbReference>
<comment type="similarity">
    <text evidence="2">Belongs to the XPF family.</text>
</comment>
<evidence type="ECO:0000256" key="6">
    <source>
        <dbReference type="ARBA" id="ARBA00022801"/>
    </source>
</evidence>
<dbReference type="CDD" id="cd20078">
    <property type="entry name" value="XPF_nuclease_XPF_euk"/>
    <property type="match status" value="1"/>
</dbReference>
<feature type="region of interest" description="Disordered" evidence="10">
    <location>
        <begin position="368"/>
        <end position="389"/>
    </location>
</feature>
<protein>
    <recommendedName>
        <fullName evidence="11">ERCC4 domain-containing protein</fullName>
    </recommendedName>
</protein>
<dbReference type="EMBL" id="KL198080">
    <property type="protein sequence ID" value="KDQ09302.1"/>
    <property type="molecule type" value="Genomic_DNA"/>
</dbReference>
<evidence type="ECO:0000259" key="11">
    <source>
        <dbReference type="SMART" id="SM00891"/>
    </source>
</evidence>
<dbReference type="GO" id="GO:0003697">
    <property type="term" value="F:single-stranded DNA binding"/>
    <property type="evidence" value="ECO:0007669"/>
    <property type="project" value="TreeGrafter"/>
</dbReference>
<dbReference type="GO" id="GO:0000724">
    <property type="term" value="P:double-strand break repair via homologous recombination"/>
    <property type="evidence" value="ECO:0007669"/>
    <property type="project" value="TreeGrafter"/>
</dbReference>
<evidence type="ECO:0000256" key="9">
    <source>
        <dbReference type="ARBA" id="ARBA00023242"/>
    </source>
</evidence>
<dbReference type="SUPFAM" id="SSF47781">
    <property type="entry name" value="RuvA domain 2-like"/>
    <property type="match status" value="1"/>
</dbReference>
<keyword evidence="7" id="KW-0238">DNA-binding</keyword>
<keyword evidence="5" id="KW-0227">DNA damage</keyword>
<accession>A0A067MBS5</accession>
<evidence type="ECO:0000256" key="4">
    <source>
        <dbReference type="ARBA" id="ARBA00022759"/>
    </source>
</evidence>
<evidence type="ECO:0000256" key="1">
    <source>
        <dbReference type="ARBA" id="ARBA00004123"/>
    </source>
</evidence>
<evidence type="ECO:0000313" key="12">
    <source>
        <dbReference type="EMBL" id="KDQ09302.1"/>
    </source>
</evidence>
<dbReference type="Proteomes" id="UP000027195">
    <property type="component" value="Unassembled WGS sequence"/>
</dbReference>
<dbReference type="InParanoid" id="A0A067MBS5"/>
<sequence length="987" mass="110439">MAASTLLPFQKKIINDTVDPASSDLVLLARGLGLRKIICSMLQIYHSKQNLILLVNARPEEEAGMGEELGIMGVRRPGLRIVGYEMGKRERCELYRKGGLLSVTSRILIVDMLQRDLPVELITGLLVLHAEKVTPSSLEAFIVRLYRESNTDGFLKAFSDQPEFFTSGMFPLKTVIKELQIRKVAIYPRFQEDINRDLGRRKADIVELHQPLNQSMQEIHDAIVQCISATLADLKRSNAALDLEDLNVENAYFASFDSLVRRQLDPVWHNVGAKTKQLANDLGTLRRLLSYLLSYDAFTFHSYLELILAANSNPAGMKQNYSPWLQSDAANVIFKNAKRRCYIQNSQPSAATQEERQAEDDWAALNEVEGGENTRTNSTRGEAEGWEPWMPKGMEPVLEELPKWSLLAEILKEIETDMIARPSNPLEPGSNAVLVMATDNRTCALLREFLSTLHLSPHSPGRHMMLRRLQNYLWWKPNLFAGTNTSAGNGDRAGVSQGKEKLPELSEAMKKKDAARAAASLNRRRVRGGSTAAATGGDRSKGKEREGAGKEVLGGISELEMEADKIAEFLTTQKPPQPGITTAGGQGSSTASTSVFPEGALMNFATDFDQATFNEHYGLLTPDQIVVVRPYGDDGDDQLLAELRPRWIVMFDPNQNFIRRIEVYRSSNPGLAVRVYFMMHHATSEEHKYLVGLRREKDAFEKLIREKATMFITIDVRNPEPRTSNRIVDALSSRNASGQVISNEPQKVIVDLREFRSSLPSLLHKERLQVVPATLTVGDYILTPDICVERKSVPDLVQSFASGRLYSQCELMSVHYKQPFLLIEFEENKSFSLQTIAETKIGKSAKYTSAPQKTAATSDRIFENTIQSKLVLLTLAFPRLRIIWSSSPYQTSKIFADLKKKMPEPDVQRAIAIGAEEEEAEAGEINALAEDLLRSLPGVTTKNYRYVMSKVGSIKEMCGMSLKEMQDLLGIGPGKKCYQFLHHGLII</sequence>
<dbReference type="InterPro" id="IPR010994">
    <property type="entry name" value="RuvA_2-like"/>
</dbReference>
<evidence type="ECO:0000256" key="8">
    <source>
        <dbReference type="ARBA" id="ARBA00023204"/>
    </source>
</evidence>
<dbReference type="GO" id="GO:0000712">
    <property type="term" value="P:resolution of meiotic recombination intermediates"/>
    <property type="evidence" value="ECO:0007669"/>
    <property type="project" value="TreeGrafter"/>
</dbReference>
<keyword evidence="6" id="KW-0378">Hydrolase</keyword>
<feature type="domain" description="ERCC4" evidence="11">
    <location>
        <begin position="747"/>
        <end position="827"/>
    </location>
</feature>
<dbReference type="GO" id="GO:1901255">
    <property type="term" value="P:nucleotide-excision repair involved in interstrand cross-link repair"/>
    <property type="evidence" value="ECO:0007669"/>
    <property type="project" value="TreeGrafter"/>
</dbReference>
<evidence type="ECO:0000256" key="3">
    <source>
        <dbReference type="ARBA" id="ARBA00022722"/>
    </source>
</evidence>
<dbReference type="HOGENOM" id="CLU_002265_2_0_1"/>
<feature type="region of interest" description="Disordered" evidence="10">
    <location>
        <begin position="571"/>
        <end position="592"/>
    </location>
</feature>
<dbReference type="AlphaFoldDB" id="A0A067MBS5"/>
<proteinExistence type="inferred from homology"/>
<comment type="subcellular location">
    <subcellularLocation>
        <location evidence="1">Nucleus</location>
    </subcellularLocation>
</comment>
<evidence type="ECO:0000256" key="2">
    <source>
        <dbReference type="ARBA" id="ARBA00010015"/>
    </source>
</evidence>
<keyword evidence="9" id="KW-0539">Nucleus</keyword>
<dbReference type="PANTHER" id="PTHR10150:SF0">
    <property type="entry name" value="DNA REPAIR ENDONUCLEASE XPF"/>
    <property type="match status" value="1"/>
</dbReference>
<evidence type="ECO:0000313" key="13">
    <source>
        <dbReference type="Proteomes" id="UP000027195"/>
    </source>
</evidence>
<dbReference type="FunFam" id="3.40.50.10130:FF:000002">
    <property type="entry name" value="DNA repair endonuclease XPF"/>
    <property type="match status" value="1"/>
</dbReference>
<dbReference type="Gene3D" id="1.10.150.20">
    <property type="entry name" value="5' to 3' exonuclease, C-terminal subdomain"/>
    <property type="match status" value="1"/>
</dbReference>
<dbReference type="GO" id="GO:0003684">
    <property type="term" value="F:damaged DNA binding"/>
    <property type="evidence" value="ECO:0007669"/>
    <property type="project" value="TreeGrafter"/>
</dbReference>
<keyword evidence="13" id="KW-1185">Reference proteome</keyword>
<dbReference type="GO" id="GO:0000014">
    <property type="term" value="F:single-stranded DNA endodeoxyribonuclease activity"/>
    <property type="evidence" value="ECO:0007669"/>
    <property type="project" value="TreeGrafter"/>
</dbReference>
<keyword evidence="8" id="KW-0234">DNA repair</keyword>
<name>A0A067MBS5_BOTB1</name>
<keyword evidence="4" id="KW-0255">Endonuclease</keyword>
<dbReference type="InterPro" id="IPR006166">
    <property type="entry name" value="ERCC4_domain"/>
</dbReference>
<keyword evidence="3" id="KW-0540">Nuclease</keyword>
<dbReference type="Pfam" id="PF02732">
    <property type="entry name" value="ERCC4"/>
    <property type="match status" value="1"/>
</dbReference>
<feature type="compositionally biased region" description="Basic and acidic residues" evidence="10">
    <location>
        <begin position="538"/>
        <end position="549"/>
    </location>
</feature>
<dbReference type="OrthoDB" id="361020at2759"/>
<dbReference type="InterPro" id="IPR047520">
    <property type="entry name" value="XPF_nuclease"/>
</dbReference>
<dbReference type="InterPro" id="IPR011335">
    <property type="entry name" value="Restrct_endonuc-II-like"/>
</dbReference>
<feature type="region of interest" description="Disordered" evidence="10">
    <location>
        <begin position="508"/>
        <end position="553"/>
    </location>
</feature>
<dbReference type="SMART" id="SM00891">
    <property type="entry name" value="ERCC4"/>
    <property type="match status" value="1"/>
</dbReference>